<keyword evidence="3" id="KW-1185">Reference proteome</keyword>
<protein>
    <recommendedName>
        <fullName evidence="4">Xaa-Pro dipeptidyl-peptidase C-terminal domain-containing protein</fullName>
    </recommendedName>
</protein>
<dbReference type="EMBL" id="JAQNDL010000005">
    <property type="protein sequence ID" value="MDC0723582.1"/>
    <property type="molecule type" value="Genomic_DNA"/>
</dbReference>
<feature type="region of interest" description="Disordered" evidence="1">
    <location>
        <begin position="190"/>
        <end position="224"/>
    </location>
</feature>
<organism evidence="2 3">
    <name type="scientific">Nannocystis bainbridge</name>
    <dbReference type="NCBI Taxonomy" id="2995303"/>
    <lineage>
        <taxon>Bacteria</taxon>
        <taxon>Pseudomonadati</taxon>
        <taxon>Myxococcota</taxon>
        <taxon>Polyangia</taxon>
        <taxon>Nannocystales</taxon>
        <taxon>Nannocystaceae</taxon>
        <taxon>Nannocystis</taxon>
    </lineage>
</organism>
<dbReference type="Proteomes" id="UP001221686">
    <property type="component" value="Unassembled WGS sequence"/>
</dbReference>
<reference evidence="2 3" key="1">
    <citation type="submission" date="2022-11" db="EMBL/GenBank/DDBJ databases">
        <title>Minimal conservation of predation-associated metabolite biosynthetic gene clusters underscores biosynthetic potential of Myxococcota including descriptions for ten novel species: Archangium lansinium sp. nov., Myxococcus landrumus sp. nov., Nannocystis bai.</title>
        <authorList>
            <person name="Ahearne A."/>
            <person name="Stevens C."/>
            <person name="Dowd S."/>
        </authorList>
    </citation>
    <scope>NUCLEOTIDE SEQUENCE [LARGE SCALE GENOMIC DNA]</scope>
    <source>
        <strain evidence="2 3">BB15-2</strain>
    </source>
</reference>
<evidence type="ECO:0000256" key="1">
    <source>
        <dbReference type="SAM" id="MobiDB-lite"/>
    </source>
</evidence>
<evidence type="ECO:0000313" key="3">
    <source>
        <dbReference type="Proteomes" id="UP001221686"/>
    </source>
</evidence>
<sequence>MTDLLWPFKLHQSIPSYSRGELGASLDADGSFHFWTPGVIRGRPEIGSYVHEFPPQRALDFRAMVEQAGVWDLPRLKALRPEQPHVFMMAGAWEGPKRSVMWAIDAVPTEVLPIMDAFHKMVDEAFSSPLKVLAGAARWTAPSFSARDLFQLELTLSNKGTQQISLQDPMGLDARGSLLTLLISQVPTREFPSPTPNRVTITPPMLSRPDQAQPHAKKPPGSRLTLAPGESVRFAVSTSAFLSPAEHRAVLLLDTGDNAQTPKDHVRGVLAMDMPSVHIVHP</sequence>
<gene>
    <name evidence="2" type="ORF">POL25_42260</name>
</gene>
<proteinExistence type="predicted"/>
<evidence type="ECO:0000313" key="2">
    <source>
        <dbReference type="EMBL" id="MDC0723582.1"/>
    </source>
</evidence>
<accession>A0ABT5ECK4</accession>
<name>A0ABT5ECK4_9BACT</name>
<comment type="caution">
    <text evidence="2">The sequence shown here is derived from an EMBL/GenBank/DDBJ whole genome shotgun (WGS) entry which is preliminary data.</text>
</comment>
<dbReference type="RefSeq" id="WP_272092126.1">
    <property type="nucleotide sequence ID" value="NZ_JAQNDL010000005.1"/>
</dbReference>
<evidence type="ECO:0008006" key="4">
    <source>
        <dbReference type="Google" id="ProtNLM"/>
    </source>
</evidence>